<feature type="transmembrane region" description="Helical" evidence="8">
    <location>
        <begin position="212"/>
        <end position="234"/>
    </location>
</feature>
<feature type="compositionally biased region" description="Polar residues" evidence="7">
    <location>
        <begin position="51"/>
        <end position="61"/>
    </location>
</feature>
<accession>A0A8K0PEA1</accession>
<dbReference type="FunFam" id="1.20.1720.10:FF:000013">
    <property type="entry name" value="Related to multidrug resistance proteins"/>
    <property type="match status" value="1"/>
</dbReference>
<comment type="subcellular location">
    <subcellularLocation>
        <location evidence="1">Endomembrane system</location>
        <topology evidence="1">Multi-pass membrane protein</topology>
    </subcellularLocation>
</comment>
<organism evidence="10 11">
    <name type="scientific">Elsinoe batatas</name>
    <dbReference type="NCBI Taxonomy" id="2601811"/>
    <lineage>
        <taxon>Eukaryota</taxon>
        <taxon>Fungi</taxon>
        <taxon>Dikarya</taxon>
        <taxon>Ascomycota</taxon>
        <taxon>Pezizomycotina</taxon>
        <taxon>Dothideomycetes</taxon>
        <taxon>Dothideomycetidae</taxon>
        <taxon>Myriangiales</taxon>
        <taxon>Elsinoaceae</taxon>
        <taxon>Elsinoe</taxon>
    </lineage>
</organism>
<keyword evidence="4 8" id="KW-0812">Transmembrane</keyword>
<dbReference type="EMBL" id="JAESVG020000008">
    <property type="protein sequence ID" value="KAG8625367.1"/>
    <property type="molecule type" value="Genomic_DNA"/>
</dbReference>
<evidence type="ECO:0000313" key="10">
    <source>
        <dbReference type="EMBL" id="KAG8625367.1"/>
    </source>
</evidence>
<feature type="transmembrane region" description="Helical" evidence="8">
    <location>
        <begin position="240"/>
        <end position="261"/>
    </location>
</feature>
<feature type="transmembrane region" description="Helical" evidence="8">
    <location>
        <begin position="281"/>
        <end position="298"/>
    </location>
</feature>
<evidence type="ECO:0000313" key="11">
    <source>
        <dbReference type="Proteomes" id="UP000809789"/>
    </source>
</evidence>
<feature type="region of interest" description="Disordered" evidence="7">
    <location>
        <begin position="1"/>
        <end position="29"/>
    </location>
</feature>
<dbReference type="Gene3D" id="1.20.1720.10">
    <property type="entry name" value="Multidrug resistance protein D"/>
    <property type="match status" value="1"/>
</dbReference>
<evidence type="ECO:0000256" key="5">
    <source>
        <dbReference type="ARBA" id="ARBA00022989"/>
    </source>
</evidence>
<proteinExistence type="inferred from homology"/>
<feature type="transmembrane region" description="Helical" evidence="8">
    <location>
        <begin position="412"/>
        <end position="437"/>
    </location>
</feature>
<feature type="compositionally biased region" description="Polar residues" evidence="7">
    <location>
        <begin position="1"/>
        <end position="10"/>
    </location>
</feature>
<comment type="similarity">
    <text evidence="2">Belongs to the major facilitator superfamily.</text>
</comment>
<evidence type="ECO:0000256" key="2">
    <source>
        <dbReference type="ARBA" id="ARBA00008335"/>
    </source>
</evidence>
<keyword evidence="6 8" id="KW-0472">Membrane</keyword>
<dbReference type="PANTHER" id="PTHR23501">
    <property type="entry name" value="MAJOR FACILITATOR SUPERFAMILY"/>
    <property type="match status" value="1"/>
</dbReference>
<dbReference type="PROSITE" id="PS50850">
    <property type="entry name" value="MFS"/>
    <property type="match status" value="1"/>
</dbReference>
<protein>
    <recommendedName>
        <fullName evidence="9">Major facilitator superfamily (MFS) profile domain-containing protein</fullName>
    </recommendedName>
</protein>
<dbReference type="GO" id="GO:0000329">
    <property type="term" value="C:fungal-type vacuole membrane"/>
    <property type="evidence" value="ECO:0007669"/>
    <property type="project" value="TreeGrafter"/>
</dbReference>
<keyword evidence="3" id="KW-0813">Transport</keyword>
<dbReference type="Proteomes" id="UP000809789">
    <property type="component" value="Unassembled WGS sequence"/>
</dbReference>
<dbReference type="GO" id="GO:0012505">
    <property type="term" value="C:endomembrane system"/>
    <property type="evidence" value="ECO:0007669"/>
    <property type="project" value="UniProtKB-SubCell"/>
</dbReference>
<reference evidence="10" key="1">
    <citation type="submission" date="2021-07" db="EMBL/GenBank/DDBJ databases">
        <title>Elsinoe batatas strain:CRI-CJ2 Genome sequencing and assembly.</title>
        <authorList>
            <person name="Huang L."/>
        </authorList>
    </citation>
    <scope>NUCLEOTIDE SEQUENCE</scope>
    <source>
        <strain evidence="10">CRI-CJ2</strain>
    </source>
</reference>
<keyword evidence="11" id="KW-1185">Reference proteome</keyword>
<dbReference type="InterPro" id="IPR011701">
    <property type="entry name" value="MFS"/>
</dbReference>
<dbReference type="SUPFAM" id="SSF103473">
    <property type="entry name" value="MFS general substrate transporter"/>
    <property type="match status" value="1"/>
</dbReference>
<comment type="caution">
    <text evidence="10">The sequence shown here is derived from an EMBL/GenBank/DDBJ whole genome shotgun (WGS) entry which is preliminary data.</text>
</comment>
<feature type="region of interest" description="Disordered" evidence="7">
    <location>
        <begin position="46"/>
        <end position="77"/>
    </location>
</feature>
<dbReference type="PANTHER" id="PTHR23501:SF84">
    <property type="entry name" value="VACUOLAR MEMBRANE AMINO ACID UPTAKE TRANSPORTER FNX2"/>
    <property type="match status" value="1"/>
</dbReference>
<evidence type="ECO:0000256" key="1">
    <source>
        <dbReference type="ARBA" id="ARBA00004127"/>
    </source>
</evidence>
<feature type="transmembrane region" description="Helical" evidence="8">
    <location>
        <begin position="385"/>
        <end position="405"/>
    </location>
</feature>
<feature type="domain" description="Major facilitator superfamily (MFS) profile" evidence="9">
    <location>
        <begin position="89"/>
        <end position="577"/>
    </location>
</feature>
<feature type="transmembrane region" description="Helical" evidence="8">
    <location>
        <begin position="304"/>
        <end position="328"/>
    </location>
</feature>
<feature type="transmembrane region" description="Helical" evidence="8">
    <location>
        <begin position="179"/>
        <end position="200"/>
    </location>
</feature>
<name>A0A8K0PEA1_9PEZI</name>
<dbReference type="InterPro" id="IPR020846">
    <property type="entry name" value="MFS_dom"/>
</dbReference>
<sequence length="579" mass="61775">MSPDNTSASERSPLLTNHPAVSATEPSEGIAVNAPLLSTSDANGTIKALDGQQNDSATYGTTGDPENVTPAEPQAFEGNPEMRKRLPYILPAIAIGVFLSALDQTIIVSSYGHIGSDLHALNSTSWIATAYLLTITSFQPLYGKLSDIFGRKSCLLFAYLIFGLGCLFCGLARNISELIAARAFAGIGGGGMTTVVSILMSDTVSLRERGTWQGYINLVYATGAAAGAPIGGIMSDSIGWRWAFLSQSPLCLVAFIAVAVILKEPTKDAVHWKEKLRRIDFLGAAILIAAVFTLLLALDHGSNVAWRSTFTLVSLGVSIPLFAIFLLVEMKVASHPFAPGHLIFHPTLFACYACNFFSFAGWLAAIFYIPLYFQAVDGLTATQAGVRLMPSMAFGVSGSLFAGIWMQRYGRYYWLTVLCYTFLTVGMVVIILFSGLISASTVGIIIGMCIAAFSNGIGVTSTLIGLIANAERDDQAIVTACSYLFRSLGCVFGVSMSATVANQVLRSELEGTLSGEEAREIARRVRESLSYIGTLEPKVRAVVAECYAKSTRGAFALQLGLVAGAAIAAWFIREKRLGG</sequence>
<dbReference type="OrthoDB" id="3437016at2759"/>
<feature type="transmembrane region" description="Helical" evidence="8">
    <location>
        <begin position="349"/>
        <end position="373"/>
    </location>
</feature>
<evidence type="ECO:0000256" key="8">
    <source>
        <dbReference type="SAM" id="Phobius"/>
    </source>
</evidence>
<evidence type="ECO:0000256" key="6">
    <source>
        <dbReference type="ARBA" id="ARBA00023136"/>
    </source>
</evidence>
<evidence type="ECO:0000256" key="7">
    <source>
        <dbReference type="SAM" id="MobiDB-lite"/>
    </source>
</evidence>
<dbReference type="GO" id="GO:0015174">
    <property type="term" value="F:basic amino acid transmembrane transporter activity"/>
    <property type="evidence" value="ECO:0007669"/>
    <property type="project" value="TreeGrafter"/>
</dbReference>
<dbReference type="InterPro" id="IPR036259">
    <property type="entry name" value="MFS_trans_sf"/>
</dbReference>
<feature type="transmembrane region" description="Helical" evidence="8">
    <location>
        <begin position="123"/>
        <end position="142"/>
    </location>
</feature>
<feature type="transmembrane region" description="Helical" evidence="8">
    <location>
        <begin position="154"/>
        <end position="173"/>
    </location>
</feature>
<dbReference type="GO" id="GO:0046943">
    <property type="term" value="F:carboxylic acid transmembrane transporter activity"/>
    <property type="evidence" value="ECO:0007669"/>
    <property type="project" value="UniProtKB-ARBA"/>
</dbReference>
<keyword evidence="5 8" id="KW-1133">Transmembrane helix</keyword>
<feature type="transmembrane region" description="Helical" evidence="8">
    <location>
        <begin position="88"/>
        <end position="111"/>
    </location>
</feature>
<evidence type="ECO:0000256" key="4">
    <source>
        <dbReference type="ARBA" id="ARBA00022692"/>
    </source>
</evidence>
<dbReference type="CDD" id="cd17502">
    <property type="entry name" value="MFS_Azr1_MDR_like"/>
    <property type="match status" value="1"/>
</dbReference>
<evidence type="ECO:0000256" key="3">
    <source>
        <dbReference type="ARBA" id="ARBA00022448"/>
    </source>
</evidence>
<feature type="transmembrane region" description="Helical" evidence="8">
    <location>
        <begin position="443"/>
        <end position="468"/>
    </location>
</feature>
<dbReference type="AlphaFoldDB" id="A0A8K0PEA1"/>
<evidence type="ECO:0000259" key="9">
    <source>
        <dbReference type="PROSITE" id="PS50850"/>
    </source>
</evidence>
<gene>
    <name evidence="10" type="ORF">KVT40_007118</name>
</gene>
<feature type="transmembrane region" description="Helical" evidence="8">
    <location>
        <begin position="555"/>
        <end position="572"/>
    </location>
</feature>
<dbReference type="Gene3D" id="1.20.1250.20">
    <property type="entry name" value="MFS general substrate transporter like domains"/>
    <property type="match status" value="1"/>
</dbReference>
<dbReference type="Pfam" id="PF07690">
    <property type="entry name" value="MFS_1"/>
    <property type="match status" value="2"/>
</dbReference>